<feature type="transmembrane region" description="Helical" evidence="1">
    <location>
        <begin position="209"/>
        <end position="227"/>
    </location>
</feature>
<gene>
    <name evidence="2" type="ORF">AB0T83_09990</name>
</gene>
<keyword evidence="1" id="KW-0812">Transmembrane</keyword>
<reference evidence="2 3" key="1">
    <citation type="submission" date="2024-07" db="EMBL/GenBank/DDBJ databases">
        <authorList>
            <person name="Kang M."/>
        </authorList>
    </citation>
    <scope>NUCLEOTIDE SEQUENCE [LARGE SCALE GENOMIC DNA]</scope>
    <source>
        <strain evidence="2 3">DFM31</strain>
    </source>
</reference>
<keyword evidence="1" id="KW-1133">Transmembrane helix</keyword>
<feature type="transmembrane region" description="Helical" evidence="1">
    <location>
        <begin position="325"/>
        <end position="344"/>
    </location>
</feature>
<dbReference type="InterPro" id="IPR007820">
    <property type="entry name" value="AbrB_fam"/>
</dbReference>
<dbReference type="PIRSF" id="PIRSF038991">
    <property type="entry name" value="Protein_AbrB"/>
    <property type="match status" value="1"/>
</dbReference>
<feature type="transmembrane region" description="Helical" evidence="1">
    <location>
        <begin position="88"/>
        <end position="109"/>
    </location>
</feature>
<dbReference type="RefSeq" id="WP_366192885.1">
    <property type="nucleotide sequence ID" value="NZ_JBFBVU010000010.1"/>
</dbReference>
<proteinExistence type="predicted"/>
<feature type="transmembrane region" description="Helical" evidence="1">
    <location>
        <begin position="149"/>
        <end position="172"/>
    </location>
</feature>
<feature type="transmembrane region" description="Helical" evidence="1">
    <location>
        <begin position="64"/>
        <end position="82"/>
    </location>
</feature>
<feature type="transmembrane region" description="Helical" evidence="1">
    <location>
        <begin position="270"/>
        <end position="289"/>
    </location>
</feature>
<feature type="transmembrane region" description="Helical" evidence="1">
    <location>
        <begin position="184"/>
        <end position="203"/>
    </location>
</feature>
<feature type="transmembrane region" description="Helical" evidence="1">
    <location>
        <begin position="37"/>
        <end position="57"/>
    </location>
</feature>
<dbReference type="PANTHER" id="PTHR38457">
    <property type="entry name" value="REGULATOR ABRB-RELATED"/>
    <property type="match status" value="1"/>
</dbReference>
<keyword evidence="1" id="KW-0472">Membrane</keyword>
<dbReference type="PANTHER" id="PTHR38457:SF1">
    <property type="entry name" value="REGULATOR ABRB-RELATED"/>
    <property type="match status" value="1"/>
</dbReference>
<name>A0ABV3L6B0_9RHOB</name>
<accession>A0ABV3L6B0</accession>
<dbReference type="Pfam" id="PF05145">
    <property type="entry name" value="AbrB"/>
    <property type="match status" value="1"/>
</dbReference>
<evidence type="ECO:0000256" key="1">
    <source>
        <dbReference type="SAM" id="Phobius"/>
    </source>
</evidence>
<keyword evidence="3" id="KW-1185">Reference proteome</keyword>
<feature type="transmembrane region" description="Helical" evidence="1">
    <location>
        <begin position="239"/>
        <end position="258"/>
    </location>
</feature>
<sequence length="351" mass="36663">MADQSTLPFPWPGLALALGIGALGGALFWWLNVPLAWMLGAMTATGLAALLQVPVHLPNRLRNPFIVVMGAMLGTSFNGDMLGGLRDWLLPLAILVPYLLVAGGSAFLYLSRVAGLSRPTAFYSAMPGGLVDMILMGEKAGGDPTTISLMHAARIFLVVMLLPVLIQFVTGADLAGRSANWRPLADLGLIGAAWFAVSALVGARLGRLLHLPAPLLIGSMLVSAGLHASDITDFQVPSVILAGTQVILGAGIGCRFAGTSPARILKVLGHSLGATALLLCATILFGLALSHQTAIPFAEALLAYAPGGLAEMSLIAFTLGLEVPFVAALHIARIFLTVSGVTLLERAWRRR</sequence>
<feature type="transmembrane region" description="Helical" evidence="1">
    <location>
        <begin position="12"/>
        <end position="31"/>
    </location>
</feature>
<dbReference type="NCBIfam" id="TIGR03082">
    <property type="entry name" value="Gneg_AbrB_dup"/>
    <property type="match status" value="2"/>
</dbReference>
<dbReference type="Proteomes" id="UP001553161">
    <property type="component" value="Unassembled WGS sequence"/>
</dbReference>
<dbReference type="EMBL" id="JBFBVU010000010">
    <property type="protein sequence ID" value="MEV8467109.1"/>
    <property type="molecule type" value="Genomic_DNA"/>
</dbReference>
<comment type="caution">
    <text evidence="2">The sequence shown here is derived from an EMBL/GenBank/DDBJ whole genome shotgun (WGS) entry which is preliminary data.</text>
</comment>
<evidence type="ECO:0000313" key="2">
    <source>
        <dbReference type="EMBL" id="MEV8467109.1"/>
    </source>
</evidence>
<protein>
    <submittedName>
        <fullName evidence="2">AbrB family transcriptional regulator</fullName>
    </submittedName>
</protein>
<organism evidence="2 3">
    <name type="scientific">Meridianimarinicoccus marinus</name>
    <dbReference type="NCBI Taxonomy" id="3231483"/>
    <lineage>
        <taxon>Bacteria</taxon>
        <taxon>Pseudomonadati</taxon>
        <taxon>Pseudomonadota</taxon>
        <taxon>Alphaproteobacteria</taxon>
        <taxon>Rhodobacterales</taxon>
        <taxon>Paracoccaceae</taxon>
        <taxon>Meridianimarinicoccus</taxon>
    </lineage>
</organism>
<dbReference type="InterPro" id="IPR017516">
    <property type="entry name" value="AbrB_dup"/>
</dbReference>
<evidence type="ECO:0000313" key="3">
    <source>
        <dbReference type="Proteomes" id="UP001553161"/>
    </source>
</evidence>